<dbReference type="RefSeq" id="WP_160201841.1">
    <property type="nucleotide sequence ID" value="NZ_QXWK01000013.1"/>
</dbReference>
<reference evidence="6 7" key="1">
    <citation type="submission" date="2018-08" db="EMBL/GenBank/DDBJ databases">
        <title>Murine metabolic-syndrome-specific gut microbial biobank.</title>
        <authorList>
            <person name="Liu C."/>
        </authorList>
    </citation>
    <scope>NUCLEOTIDE SEQUENCE [LARGE SCALE GENOMIC DNA]</scope>
    <source>
        <strain evidence="6 7">28</strain>
    </source>
</reference>
<evidence type="ECO:0000256" key="3">
    <source>
        <dbReference type="ARBA" id="ARBA00022989"/>
    </source>
</evidence>
<dbReference type="Pfam" id="PF05105">
    <property type="entry name" value="Phage_holin_4_1"/>
    <property type="match status" value="1"/>
</dbReference>
<dbReference type="GO" id="GO:0016020">
    <property type="term" value="C:membrane"/>
    <property type="evidence" value="ECO:0007669"/>
    <property type="project" value="UniProtKB-SubCell"/>
</dbReference>
<dbReference type="InterPro" id="IPR006480">
    <property type="entry name" value="Phage_holin_4_1"/>
</dbReference>
<evidence type="ECO:0000256" key="5">
    <source>
        <dbReference type="SAM" id="Phobius"/>
    </source>
</evidence>
<dbReference type="AlphaFoldDB" id="A0A845QND4"/>
<keyword evidence="2 5" id="KW-0812">Transmembrane</keyword>
<dbReference type="NCBIfam" id="TIGR01593">
    <property type="entry name" value="holin_tox_secr"/>
    <property type="match status" value="1"/>
</dbReference>
<sequence>MKQTICTVTGITGSVIAGFFGGWTSGMTTLLICMIVDYITGLIVAGVFGQSPKSKTGALESKAGWKGLCRKCMTMLFVLVAYRLDLALSTAYIRDAVVIGFICNEVISIIENAGIMGLPVPKQISKAIELLKNKEE</sequence>
<feature type="transmembrane region" description="Helical" evidence="5">
    <location>
        <begin position="27"/>
        <end position="48"/>
    </location>
</feature>
<name>A0A845QND4_9FIRM</name>
<dbReference type="Proteomes" id="UP000446866">
    <property type="component" value="Unassembled WGS sequence"/>
</dbReference>
<evidence type="ECO:0000313" key="7">
    <source>
        <dbReference type="Proteomes" id="UP000446866"/>
    </source>
</evidence>
<accession>A0A845QND4</accession>
<evidence type="ECO:0000256" key="2">
    <source>
        <dbReference type="ARBA" id="ARBA00022692"/>
    </source>
</evidence>
<evidence type="ECO:0000256" key="4">
    <source>
        <dbReference type="ARBA" id="ARBA00023136"/>
    </source>
</evidence>
<dbReference type="EMBL" id="QXWK01000013">
    <property type="protein sequence ID" value="NBH61558.1"/>
    <property type="molecule type" value="Genomic_DNA"/>
</dbReference>
<keyword evidence="3 5" id="KW-1133">Transmembrane helix</keyword>
<comment type="caution">
    <text evidence="6">The sequence shown here is derived from an EMBL/GenBank/DDBJ whole genome shotgun (WGS) entry which is preliminary data.</text>
</comment>
<organism evidence="6 7">
    <name type="scientific">Anaerotruncus colihominis</name>
    <dbReference type="NCBI Taxonomy" id="169435"/>
    <lineage>
        <taxon>Bacteria</taxon>
        <taxon>Bacillati</taxon>
        <taxon>Bacillota</taxon>
        <taxon>Clostridia</taxon>
        <taxon>Eubacteriales</taxon>
        <taxon>Oscillospiraceae</taxon>
        <taxon>Anaerotruncus</taxon>
    </lineage>
</organism>
<protein>
    <submittedName>
        <fullName evidence="6">Holin</fullName>
    </submittedName>
</protein>
<gene>
    <name evidence="6" type="ORF">D0435_07830</name>
</gene>
<proteinExistence type="predicted"/>
<evidence type="ECO:0000313" key="6">
    <source>
        <dbReference type="EMBL" id="NBH61558.1"/>
    </source>
</evidence>
<comment type="subcellular location">
    <subcellularLocation>
        <location evidence="1">Membrane</location>
        <topology evidence="1">Multi-pass membrane protein</topology>
    </subcellularLocation>
</comment>
<keyword evidence="7" id="KW-1185">Reference proteome</keyword>
<keyword evidence="4 5" id="KW-0472">Membrane</keyword>
<evidence type="ECO:0000256" key="1">
    <source>
        <dbReference type="ARBA" id="ARBA00004141"/>
    </source>
</evidence>